<feature type="transmembrane region" description="Helical" evidence="6">
    <location>
        <begin position="7"/>
        <end position="27"/>
    </location>
</feature>
<feature type="transmembrane region" description="Helical" evidence="6">
    <location>
        <begin position="33"/>
        <end position="53"/>
    </location>
</feature>
<keyword evidence="2" id="KW-1003">Cell membrane</keyword>
<keyword evidence="5 6" id="KW-0472">Membrane</keyword>
<evidence type="ECO:0000256" key="4">
    <source>
        <dbReference type="ARBA" id="ARBA00022989"/>
    </source>
</evidence>
<dbReference type="InterPro" id="IPR005598">
    <property type="entry name" value="ATP_synth_I"/>
</dbReference>
<feature type="transmembrane region" description="Helical" evidence="6">
    <location>
        <begin position="74"/>
        <end position="91"/>
    </location>
</feature>
<name>A0ABS8D328_9NEIS</name>
<keyword evidence="3 6" id="KW-0812">Transmembrane</keyword>
<accession>A0ABS8D328</accession>
<protein>
    <submittedName>
        <fullName evidence="7">ATP synthase subunit I</fullName>
    </submittedName>
</protein>
<keyword evidence="4 6" id="KW-1133">Transmembrane helix</keyword>
<evidence type="ECO:0000256" key="3">
    <source>
        <dbReference type="ARBA" id="ARBA00022692"/>
    </source>
</evidence>
<dbReference type="Pfam" id="PF03899">
    <property type="entry name" value="ATP-synt_I"/>
    <property type="match status" value="1"/>
</dbReference>
<evidence type="ECO:0000256" key="2">
    <source>
        <dbReference type="ARBA" id="ARBA00022475"/>
    </source>
</evidence>
<proteinExistence type="predicted"/>
<comment type="caution">
    <text evidence="7">The sequence shown here is derived from an EMBL/GenBank/DDBJ whole genome shotgun (WGS) entry which is preliminary data.</text>
</comment>
<sequence>MKSTKAGSVIALQLVLTTIMSLLALVLSDGFAALSAVMGGGIAILGALLYIKVAYRTKFASPQVLMRAHFRAEMLKMFATALLFAVVFIGFKGVAAGWVIGSFAVATAAYWLVLVSIRKNG</sequence>
<keyword evidence="8" id="KW-1185">Reference proteome</keyword>
<evidence type="ECO:0000313" key="7">
    <source>
        <dbReference type="EMBL" id="MCB6182589.1"/>
    </source>
</evidence>
<evidence type="ECO:0000256" key="6">
    <source>
        <dbReference type="SAM" id="Phobius"/>
    </source>
</evidence>
<evidence type="ECO:0000256" key="1">
    <source>
        <dbReference type="ARBA" id="ARBA00004651"/>
    </source>
</evidence>
<comment type="subcellular location">
    <subcellularLocation>
        <location evidence="1">Cell membrane</location>
        <topology evidence="1">Multi-pass membrane protein</topology>
    </subcellularLocation>
</comment>
<dbReference type="RefSeq" id="WP_227178462.1">
    <property type="nucleotide sequence ID" value="NZ_JAJBZT010000002.1"/>
</dbReference>
<organism evidence="7 8">
    <name type="scientific">Leeia speluncae</name>
    <dbReference type="NCBI Taxonomy" id="2884804"/>
    <lineage>
        <taxon>Bacteria</taxon>
        <taxon>Pseudomonadati</taxon>
        <taxon>Pseudomonadota</taxon>
        <taxon>Betaproteobacteria</taxon>
        <taxon>Neisseriales</taxon>
        <taxon>Leeiaceae</taxon>
        <taxon>Leeia</taxon>
    </lineage>
</organism>
<feature type="transmembrane region" description="Helical" evidence="6">
    <location>
        <begin position="97"/>
        <end position="117"/>
    </location>
</feature>
<reference evidence="7" key="1">
    <citation type="submission" date="2021-10" db="EMBL/GenBank/DDBJ databases">
        <title>The complete genome sequence of Leeia sp. TBRC 13508.</title>
        <authorList>
            <person name="Charoenyingcharoen P."/>
            <person name="Yukphan P."/>
        </authorList>
    </citation>
    <scope>NUCLEOTIDE SEQUENCE</scope>
    <source>
        <strain evidence="7">TBRC 13508</strain>
    </source>
</reference>
<evidence type="ECO:0000313" key="8">
    <source>
        <dbReference type="Proteomes" id="UP001165395"/>
    </source>
</evidence>
<evidence type="ECO:0000256" key="5">
    <source>
        <dbReference type="ARBA" id="ARBA00023136"/>
    </source>
</evidence>
<gene>
    <name evidence="7" type="ORF">LIN78_03365</name>
</gene>
<dbReference type="Proteomes" id="UP001165395">
    <property type="component" value="Unassembled WGS sequence"/>
</dbReference>
<dbReference type="EMBL" id="JAJBZT010000002">
    <property type="protein sequence ID" value="MCB6182589.1"/>
    <property type="molecule type" value="Genomic_DNA"/>
</dbReference>